<sequence>MAKTRSKGGATSTAPASSNPTNPSKSRYTLQPESSDPPRVFILPKKATPKARIVSLLNPRYAKPTRYLVCPESGIYEFTRIAAPKSTPHSWLIESSSGNLEGQKSVNGAEPDFVAYTTKGAELYIATPVDPLFLVLPALAQTTSKSEKRLFLSGYDHLESVSKELSPHLSEILHWGNVRTLFEARMAAICDTIEAGDESMFRLNEENLLKEVLSKAKRMSETPLPPSMEEKFVTKALEAPVLSVKRAGTAATAVVTEPAAAEPVSSTPMPESGESQASAASTETTNSLTPEPSTAATSVAGETIAPSEELAAAIQASPEVTKLQRLRTAFSFICSSYIAPPQTAQLKKLLSEKKDLVDFAPLDDYLAEVSKLRQEAVAARSTGDYSRKRVLDEEEMMARAEKKRKVEEEDKRKKAGQSRGVKNLKKVNTTGMKKMSDFFKKKL</sequence>
<comment type="caution">
    <text evidence="9">The sequence shown here is derived from an EMBL/GenBank/DDBJ whole genome shotgun (WGS) entry which is preliminary data.</text>
</comment>
<feature type="compositionally biased region" description="Polar residues" evidence="6">
    <location>
        <begin position="265"/>
        <end position="297"/>
    </location>
</feature>
<dbReference type="Pfam" id="PF17745">
    <property type="entry name" value="Ydr279_N"/>
    <property type="match status" value="1"/>
</dbReference>
<evidence type="ECO:0000313" key="9">
    <source>
        <dbReference type="EMBL" id="ORY62652.1"/>
    </source>
</evidence>
<evidence type="ECO:0000256" key="2">
    <source>
        <dbReference type="ARBA" id="ARBA00019062"/>
    </source>
</evidence>
<feature type="domain" description="Rnh202 triple barrel" evidence="8">
    <location>
        <begin position="42"/>
        <end position="130"/>
    </location>
</feature>
<protein>
    <recommendedName>
        <fullName evidence="2">Ribonuclease H2 subunit B</fullName>
    </recommendedName>
    <alternativeName>
        <fullName evidence="5">Ribonuclease HI subunit B</fullName>
    </alternativeName>
</protein>
<evidence type="ECO:0000256" key="3">
    <source>
        <dbReference type="ARBA" id="ARBA00023242"/>
    </source>
</evidence>
<evidence type="ECO:0000256" key="1">
    <source>
        <dbReference type="ARBA" id="ARBA00004123"/>
    </source>
</evidence>
<keyword evidence="3" id="KW-0539">Nucleus</keyword>
<feature type="domain" description="Ribonuclease H2 subunit B wHTH" evidence="7">
    <location>
        <begin position="133"/>
        <end position="347"/>
    </location>
</feature>
<dbReference type="PANTHER" id="PTHR13383">
    <property type="entry name" value="RIBONUCLEASE H2 SUBUNIT B"/>
    <property type="match status" value="1"/>
</dbReference>
<keyword evidence="10" id="KW-1185">Reference proteome</keyword>
<dbReference type="InterPro" id="IPR041195">
    <property type="entry name" value="Rnh202_N"/>
</dbReference>
<evidence type="ECO:0000256" key="6">
    <source>
        <dbReference type="SAM" id="MobiDB-lite"/>
    </source>
</evidence>
<dbReference type="InterPro" id="IPR040456">
    <property type="entry name" value="RNase_H2_suB"/>
</dbReference>
<feature type="region of interest" description="Disordered" evidence="6">
    <location>
        <begin position="258"/>
        <end position="299"/>
    </location>
</feature>
<dbReference type="GO" id="GO:0032299">
    <property type="term" value="C:ribonuclease H2 complex"/>
    <property type="evidence" value="ECO:0007669"/>
    <property type="project" value="InterPro"/>
</dbReference>
<reference evidence="9 10" key="1">
    <citation type="submission" date="2016-07" db="EMBL/GenBank/DDBJ databases">
        <title>Pervasive Adenine N6-methylation of Active Genes in Fungi.</title>
        <authorList>
            <consortium name="DOE Joint Genome Institute"/>
            <person name="Mondo S.J."/>
            <person name="Dannebaum R.O."/>
            <person name="Kuo R.C."/>
            <person name="Labutti K."/>
            <person name="Haridas S."/>
            <person name="Kuo A."/>
            <person name="Salamov A."/>
            <person name="Ahrendt S.R."/>
            <person name="Lipzen A."/>
            <person name="Sullivan W."/>
            <person name="Andreopoulos W.B."/>
            <person name="Clum A."/>
            <person name="Lindquist E."/>
            <person name="Daum C."/>
            <person name="Ramamoorthy G.K."/>
            <person name="Gryganskyi A."/>
            <person name="Culley D."/>
            <person name="Magnuson J.K."/>
            <person name="James T.Y."/>
            <person name="O'Malley M.A."/>
            <person name="Stajich J.E."/>
            <person name="Spatafora J.W."/>
            <person name="Visel A."/>
            <person name="Grigoriev I.V."/>
        </authorList>
    </citation>
    <scope>NUCLEOTIDE SEQUENCE [LARGE SCALE GENOMIC DNA]</scope>
    <source>
        <strain evidence="9 10">CBS 129021</strain>
    </source>
</reference>
<comment type="subcellular location">
    <subcellularLocation>
        <location evidence="1">Nucleus</location>
    </subcellularLocation>
</comment>
<comment type="function">
    <text evidence="4">Non catalytic subunit of RNase H2, an endonuclease that specifically degrades the RNA of RNA:DNA hybrids. Participates in DNA replication, possibly by mediating the removal of lagging-strand Okazaki fragment RNA primers during DNA replication. Mediates the excision of single ribonucleotides from DNA:RNA duplexes.</text>
</comment>
<proteinExistence type="predicted"/>
<organism evidence="9 10">
    <name type="scientific">Pseudomassariella vexata</name>
    <dbReference type="NCBI Taxonomy" id="1141098"/>
    <lineage>
        <taxon>Eukaryota</taxon>
        <taxon>Fungi</taxon>
        <taxon>Dikarya</taxon>
        <taxon>Ascomycota</taxon>
        <taxon>Pezizomycotina</taxon>
        <taxon>Sordariomycetes</taxon>
        <taxon>Xylariomycetidae</taxon>
        <taxon>Amphisphaeriales</taxon>
        <taxon>Pseudomassariaceae</taxon>
        <taxon>Pseudomassariella</taxon>
    </lineage>
</organism>
<evidence type="ECO:0000313" key="10">
    <source>
        <dbReference type="Proteomes" id="UP000193689"/>
    </source>
</evidence>
<evidence type="ECO:0000256" key="4">
    <source>
        <dbReference type="ARBA" id="ARBA00024778"/>
    </source>
</evidence>
<name>A0A1Y2DTN7_9PEZI</name>
<feature type="region of interest" description="Disordered" evidence="6">
    <location>
        <begin position="400"/>
        <end position="443"/>
    </location>
</feature>
<dbReference type="Proteomes" id="UP000193689">
    <property type="component" value="Unassembled WGS sequence"/>
</dbReference>
<dbReference type="CDD" id="cd09270">
    <property type="entry name" value="RNase_H2-B"/>
    <property type="match status" value="1"/>
</dbReference>
<dbReference type="STRING" id="1141098.A0A1Y2DTN7"/>
<dbReference type="AlphaFoldDB" id="A0A1Y2DTN7"/>
<feature type="compositionally biased region" description="Basic and acidic residues" evidence="6">
    <location>
        <begin position="400"/>
        <end position="412"/>
    </location>
</feature>
<dbReference type="InParanoid" id="A0A1Y2DTN7"/>
<accession>A0A1Y2DTN7</accession>
<dbReference type="OrthoDB" id="29098at2759"/>
<dbReference type="Pfam" id="PF09468">
    <property type="entry name" value="RNase_H2-Ydr279"/>
    <property type="match status" value="1"/>
</dbReference>
<evidence type="ECO:0000259" key="8">
    <source>
        <dbReference type="Pfam" id="PF17745"/>
    </source>
</evidence>
<dbReference type="GO" id="GO:0006401">
    <property type="term" value="P:RNA catabolic process"/>
    <property type="evidence" value="ECO:0007669"/>
    <property type="project" value="TreeGrafter"/>
</dbReference>
<feature type="compositionally biased region" description="Polar residues" evidence="6">
    <location>
        <begin position="9"/>
        <end position="34"/>
    </location>
</feature>
<dbReference type="GO" id="GO:0005654">
    <property type="term" value="C:nucleoplasm"/>
    <property type="evidence" value="ECO:0007669"/>
    <property type="project" value="TreeGrafter"/>
</dbReference>
<dbReference type="PANTHER" id="PTHR13383:SF11">
    <property type="entry name" value="RIBONUCLEASE H2 SUBUNIT B"/>
    <property type="match status" value="1"/>
</dbReference>
<evidence type="ECO:0000259" key="7">
    <source>
        <dbReference type="Pfam" id="PF09468"/>
    </source>
</evidence>
<gene>
    <name evidence="9" type="ORF">BCR38DRAFT_439384</name>
</gene>
<feature type="compositionally biased region" description="Basic and acidic residues" evidence="6">
    <location>
        <begin position="434"/>
        <end position="443"/>
    </location>
</feature>
<evidence type="ECO:0000256" key="5">
    <source>
        <dbReference type="ARBA" id="ARBA00033464"/>
    </source>
</evidence>
<dbReference type="EMBL" id="MCFJ01000009">
    <property type="protein sequence ID" value="ORY62652.1"/>
    <property type="molecule type" value="Genomic_DNA"/>
</dbReference>
<dbReference type="RefSeq" id="XP_040714488.1">
    <property type="nucleotide sequence ID" value="XM_040860628.1"/>
</dbReference>
<dbReference type="Gene3D" id="1.10.20.120">
    <property type="match status" value="1"/>
</dbReference>
<dbReference type="InterPro" id="IPR019024">
    <property type="entry name" value="RNase_H2_suB_wHTH"/>
</dbReference>
<dbReference type="GeneID" id="63776840"/>
<feature type="region of interest" description="Disordered" evidence="6">
    <location>
        <begin position="1"/>
        <end position="40"/>
    </location>
</feature>